<dbReference type="NCBIfam" id="TIGR03696">
    <property type="entry name" value="Rhs_assc_core"/>
    <property type="match status" value="1"/>
</dbReference>
<dbReference type="InterPro" id="IPR050708">
    <property type="entry name" value="T6SS_VgrG/RHS"/>
</dbReference>
<dbReference type="KEGG" id="tvd:SG34_000755"/>
<dbReference type="Gene3D" id="2.180.10.10">
    <property type="entry name" value="RHS repeat-associated core"/>
    <property type="match status" value="1"/>
</dbReference>
<dbReference type="PANTHER" id="PTHR32305">
    <property type="match status" value="1"/>
</dbReference>
<protein>
    <submittedName>
        <fullName evidence="1">RHS repeat-associated core domain-containing protein</fullName>
    </submittedName>
</protein>
<reference evidence="1 2" key="2">
    <citation type="journal article" date="2022" name="Mar. Drugs">
        <title>Bioassay-Guided Fractionation Leads to the Detection of Cholic Acid Generated by the Rare Thalassomonas sp.</title>
        <authorList>
            <person name="Pheiffer F."/>
            <person name="Schneider Y.K."/>
            <person name="Hansen E.H."/>
            <person name="Andersen J.H."/>
            <person name="Isaksson J."/>
            <person name="Busche T."/>
            <person name="R C."/>
            <person name="Kalinowski J."/>
            <person name="Zyl L.V."/>
            <person name="Trindade M."/>
        </authorList>
    </citation>
    <scope>NUCLEOTIDE SEQUENCE [LARGE SCALE GENOMIC DNA]</scope>
    <source>
        <strain evidence="1 2">XOM25</strain>
    </source>
</reference>
<dbReference type="InterPro" id="IPR022385">
    <property type="entry name" value="Rhs_assc_core"/>
</dbReference>
<evidence type="ECO:0000313" key="1">
    <source>
        <dbReference type="EMBL" id="WDE08087.1"/>
    </source>
</evidence>
<reference evidence="1 2" key="1">
    <citation type="journal article" date="2015" name="Genome Announc.">
        <title>Draft Genome Sequences of Marine Isolates of Thalassomonas viridans and Thalassomonas actiniarum.</title>
        <authorList>
            <person name="Olonade I."/>
            <person name="van Zyl L.J."/>
            <person name="Trindade M."/>
        </authorList>
    </citation>
    <scope>NUCLEOTIDE SEQUENCE [LARGE SCALE GENOMIC DNA]</scope>
    <source>
        <strain evidence="1 2">XOM25</strain>
    </source>
</reference>
<dbReference type="EMBL" id="CP059733">
    <property type="protein sequence ID" value="WDE08087.1"/>
    <property type="molecule type" value="Genomic_DNA"/>
</dbReference>
<name>A0AAE9ZB66_9GAMM</name>
<gene>
    <name evidence="1" type="ORF">SG34_000755</name>
</gene>
<keyword evidence="2" id="KW-1185">Reference proteome</keyword>
<sequence length="307" mass="30997">MYSQQGRLLYRETAKGGISYIYLGDKLVAKTGTGVVTKSDDAAYNSVMNFKPFGETIEAANDEIGFTGHKFDTDLGLSYMQARYYDPVIGRFYSNDPVDAIGHIGRGNSIHGFNRYTHANNNPYKYVDPDGEFGIIGALIGAAVETGAQLISNGGDFSKLDGTNIAVAAAVGAVTGGIGGRLASSAAKGTMSVSNAVTTTASVGGTASGVGAVVAGELNGQSATASEVGAAVVGGALGSGAGAKIATGFAKTLEKGFGGLNSAISSTTRSGMIGDTVETGTSALQRTGEAVAKAASNLGQKAYNENQ</sequence>
<proteinExistence type="predicted"/>
<dbReference type="PANTHER" id="PTHR32305:SF15">
    <property type="entry name" value="PROTEIN RHSA-RELATED"/>
    <property type="match status" value="1"/>
</dbReference>
<organism evidence="1 2">
    <name type="scientific">Thalassomonas viridans</name>
    <dbReference type="NCBI Taxonomy" id="137584"/>
    <lineage>
        <taxon>Bacteria</taxon>
        <taxon>Pseudomonadati</taxon>
        <taxon>Pseudomonadota</taxon>
        <taxon>Gammaproteobacteria</taxon>
        <taxon>Alteromonadales</taxon>
        <taxon>Colwelliaceae</taxon>
        <taxon>Thalassomonas</taxon>
    </lineage>
</organism>
<dbReference type="Proteomes" id="UP000032352">
    <property type="component" value="Chromosome"/>
</dbReference>
<accession>A0AAE9ZB66</accession>
<evidence type="ECO:0000313" key="2">
    <source>
        <dbReference type="Proteomes" id="UP000032352"/>
    </source>
</evidence>
<dbReference type="AlphaFoldDB" id="A0AAE9ZB66"/>